<dbReference type="CDD" id="cd06193">
    <property type="entry name" value="siderophore_interacting"/>
    <property type="match status" value="1"/>
</dbReference>
<evidence type="ECO:0000313" key="3">
    <source>
        <dbReference type="EMBL" id="TQL63584.1"/>
    </source>
</evidence>
<evidence type="ECO:0000259" key="2">
    <source>
        <dbReference type="Pfam" id="PF08021"/>
    </source>
</evidence>
<dbReference type="RefSeq" id="WP_142117866.1">
    <property type="nucleotide sequence ID" value="NZ_BAAASV010000002.1"/>
</dbReference>
<proteinExistence type="predicted"/>
<gene>
    <name evidence="3" type="ORF">FB461_0046</name>
</gene>
<dbReference type="InterPro" id="IPR013113">
    <property type="entry name" value="SIP_FAD-bd"/>
</dbReference>
<protein>
    <submittedName>
        <fullName evidence="3">NADPH-dependent ferric siderophore reductase</fullName>
    </submittedName>
</protein>
<feature type="domain" description="Siderophore-interacting FAD-binding" evidence="2">
    <location>
        <begin position="28"/>
        <end position="127"/>
    </location>
</feature>
<sequence length="254" mass="27787">MTNESQPEQSFSLERRPAELAFRRVTLTRREWINPSYVRVRVTGESLRGFGAHGGVDDHVRLFFVDSLDIEDDAIRDFPSREFTPLAWGEDWLDFEFVSHGTQGVAGVWAGTAPIGAPLIVAGPRRSLHFEGSPDSWFLAGDESAVAQIRRYAAAIPAEATARIIVEVEDSAHEIEIDAPVPVEFVHRGSGRPGDALIAALDAFDTADRPAGSVFGFVAAEQRVVVAGRNLLLERWGLDSDGTVVKGYWKSGSL</sequence>
<name>A0A542ZT97_RARFA</name>
<organism evidence="3 4">
    <name type="scientific">Rarobacter faecitabidus</name>
    <dbReference type="NCBI Taxonomy" id="13243"/>
    <lineage>
        <taxon>Bacteria</taxon>
        <taxon>Bacillati</taxon>
        <taxon>Actinomycetota</taxon>
        <taxon>Actinomycetes</taxon>
        <taxon>Micrococcales</taxon>
        <taxon>Rarobacteraceae</taxon>
        <taxon>Rarobacter</taxon>
    </lineage>
</organism>
<keyword evidence="4" id="KW-1185">Reference proteome</keyword>
<dbReference type="EMBL" id="VFOS01000001">
    <property type="protein sequence ID" value="TQL63584.1"/>
    <property type="molecule type" value="Genomic_DNA"/>
</dbReference>
<dbReference type="Pfam" id="PF08021">
    <property type="entry name" value="FAD_binding_9"/>
    <property type="match status" value="1"/>
</dbReference>
<dbReference type="AlphaFoldDB" id="A0A542ZT97"/>
<feature type="domain" description="SIP-like Rossmann fold" evidence="1">
    <location>
        <begin position="136"/>
        <end position="252"/>
    </location>
</feature>
<dbReference type="Proteomes" id="UP000315389">
    <property type="component" value="Unassembled WGS sequence"/>
</dbReference>
<dbReference type="InterPro" id="IPR039374">
    <property type="entry name" value="SIP_fam"/>
</dbReference>
<evidence type="ECO:0000259" key="1">
    <source>
        <dbReference type="Pfam" id="PF04954"/>
    </source>
</evidence>
<dbReference type="OrthoDB" id="9814826at2"/>
<dbReference type="InterPro" id="IPR007037">
    <property type="entry name" value="SIP_rossman_dom"/>
</dbReference>
<dbReference type="Gene3D" id="3.40.50.80">
    <property type="entry name" value="Nucleotide-binding domain of ferredoxin-NADP reductase (FNR) module"/>
    <property type="match status" value="1"/>
</dbReference>
<accession>A0A542ZT97</accession>
<evidence type="ECO:0000313" key="4">
    <source>
        <dbReference type="Proteomes" id="UP000315389"/>
    </source>
</evidence>
<comment type="caution">
    <text evidence="3">The sequence shown here is derived from an EMBL/GenBank/DDBJ whole genome shotgun (WGS) entry which is preliminary data.</text>
</comment>
<reference evidence="3 4" key="1">
    <citation type="submission" date="2019-06" db="EMBL/GenBank/DDBJ databases">
        <title>Sequencing the genomes of 1000 actinobacteria strains.</title>
        <authorList>
            <person name="Klenk H.-P."/>
        </authorList>
    </citation>
    <scope>NUCLEOTIDE SEQUENCE [LARGE SCALE GENOMIC DNA]</scope>
    <source>
        <strain evidence="3 4">DSM 4813</strain>
    </source>
</reference>
<dbReference type="Gene3D" id="2.40.30.10">
    <property type="entry name" value="Translation factors"/>
    <property type="match status" value="1"/>
</dbReference>
<dbReference type="PANTHER" id="PTHR30157:SF0">
    <property type="entry name" value="NADPH-DEPENDENT FERRIC-CHELATE REDUCTASE"/>
    <property type="match status" value="1"/>
</dbReference>
<dbReference type="Pfam" id="PF04954">
    <property type="entry name" value="SIP"/>
    <property type="match status" value="1"/>
</dbReference>
<dbReference type="PANTHER" id="PTHR30157">
    <property type="entry name" value="FERRIC REDUCTASE, NADPH-DEPENDENT"/>
    <property type="match status" value="1"/>
</dbReference>
<dbReference type="InterPro" id="IPR039261">
    <property type="entry name" value="FNR_nucleotide-bd"/>
</dbReference>